<dbReference type="Pfam" id="PF11009">
    <property type="entry name" value="BrxC"/>
    <property type="match status" value="1"/>
</dbReference>
<proteinExistence type="predicted"/>
<dbReference type="EMBL" id="JAVRHO010000022">
    <property type="protein sequence ID" value="MDT0647864.1"/>
    <property type="molecule type" value="Genomic_DNA"/>
</dbReference>
<name>A0ABU3CNC7_9FLAO</name>
<dbReference type="SUPFAM" id="SSF52833">
    <property type="entry name" value="Thioredoxin-like"/>
    <property type="match status" value="1"/>
</dbReference>
<gene>
    <name evidence="1" type="primary">ytxJ</name>
    <name evidence="1" type="ORF">RM545_14280</name>
</gene>
<dbReference type="RefSeq" id="WP_311495963.1">
    <property type="nucleotide sequence ID" value="NZ_JAVRHO010000022.1"/>
</dbReference>
<evidence type="ECO:0000313" key="1">
    <source>
        <dbReference type="EMBL" id="MDT0647864.1"/>
    </source>
</evidence>
<dbReference type="InterPro" id="IPR022551">
    <property type="entry name" value="BrxC"/>
</dbReference>
<dbReference type="InterPro" id="IPR036249">
    <property type="entry name" value="Thioredoxin-like_sf"/>
</dbReference>
<organism evidence="1 2">
    <name type="scientific">Autumnicola lenta</name>
    <dbReference type="NCBI Taxonomy" id="3075593"/>
    <lineage>
        <taxon>Bacteria</taxon>
        <taxon>Pseudomonadati</taxon>
        <taxon>Bacteroidota</taxon>
        <taxon>Flavobacteriia</taxon>
        <taxon>Flavobacteriales</taxon>
        <taxon>Flavobacteriaceae</taxon>
        <taxon>Autumnicola</taxon>
    </lineage>
</organism>
<keyword evidence="2" id="KW-1185">Reference proteome</keyword>
<comment type="caution">
    <text evidence="1">The sequence shown here is derived from an EMBL/GenBank/DDBJ whole genome shotgun (WGS) entry which is preliminary data.</text>
</comment>
<dbReference type="NCBIfam" id="TIGR04019">
    <property type="entry name" value="B_thiol_YtxJ"/>
    <property type="match status" value="1"/>
</dbReference>
<protein>
    <submittedName>
        <fullName evidence="1">Bacillithiol system redox-active protein YtxJ</fullName>
    </submittedName>
</protein>
<reference evidence="1 2" key="1">
    <citation type="submission" date="2023-09" db="EMBL/GenBank/DDBJ databases">
        <authorList>
            <person name="Rey-Velasco X."/>
        </authorList>
    </citation>
    <scope>NUCLEOTIDE SEQUENCE [LARGE SCALE GENOMIC DNA]</scope>
    <source>
        <strain evidence="1 2">F260</strain>
    </source>
</reference>
<evidence type="ECO:0000313" key="2">
    <source>
        <dbReference type="Proteomes" id="UP001245285"/>
    </source>
</evidence>
<dbReference type="Gene3D" id="3.40.30.10">
    <property type="entry name" value="Glutaredoxin"/>
    <property type="match status" value="1"/>
</dbReference>
<accession>A0ABU3CNC7</accession>
<dbReference type="Proteomes" id="UP001245285">
    <property type="component" value="Unassembled WGS sequence"/>
</dbReference>
<sequence length="132" mass="15315">MGIFDKVFKSERDIAKDEVKKVPWNELTSIEQLDDIQKESADHAVAILKHSTRCGISRMVLKQFESDYKEEYNDVKLYFLDLLNHRNISNDIASRFSVRHESPQLIILKSGKVVHHSSHQSIQAETLENHLN</sequence>